<dbReference type="RefSeq" id="WP_282589953.1">
    <property type="nucleotide sequence ID" value="NZ_JAPAAF010000001.1"/>
</dbReference>
<proteinExistence type="predicted"/>
<dbReference type="PROSITE" id="PS51257">
    <property type="entry name" value="PROKAR_LIPOPROTEIN"/>
    <property type="match status" value="1"/>
</dbReference>
<dbReference type="Proteomes" id="UP001163821">
    <property type="component" value="Unassembled WGS sequence"/>
</dbReference>
<dbReference type="AlphaFoldDB" id="A0AA41Y8V7"/>
<reference evidence="2" key="1">
    <citation type="submission" date="2022-10" db="EMBL/GenBank/DDBJ databases">
        <title>Gaoshiqiia sediminis gen. nov., sp. nov., isolated from coastal sediment.</title>
        <authorList>
            <person name="Yu W.X."/>
            <person name="Mu D.S."/>
            <person name="Du J.Z."/>
            <person name="Liang Y.Q."/>
        </authorList>
    </citation>
    <scope>NUCLEOTIDE SEQUENCE</scope>
    <source>
        <strain evidence="2">A06</strain>
    </source>
</reference>
<keyword evidence="3" id="KW-1185">Reference proteome</keyword>
<keyword evidence="1" id="KW-1133">Transmembrane helix</keyword>
<evidence type="ECO:0008006" key="4">
    <source>
        <dbReference type="Google" id="ProtNLM"/>
    </source>
</evidence>
<evidence type="ECO:0000313" key="2">
    <source>
        <dbReference type="EMBL" id="MCW0481345.1"/>
    </source>
</evidence>
<comment type="caution">
    <text evidence="2">The sequence shown here is derived from an EMBL/GenBank/DDBJ whole genome shotgun (WGS) entry which is preliminary data.</text>
</comment>
<evidence type="ECO:0000256" key="1">
    <source>
        <dbReference type="SAM" id="Phobius"/>
    </source>
</evidence>
<accession>A0AA41Y8V7</accession>
<dbReference type="EMBL" id="JAPAAF010000001">
    <property type="protein sequence ID" value="MCW0481345.1"/>
    <property type="molecule type" value="Genomic_DNA"/>
</dbReference>
<gene>
    <name evidence="2" type="ORF">N2K84_01295</name>
</gene>
<organism evidence="2 3">
    <name type="scientific">Gaoshiqia sediminis</name>
    <dbReference type="NCBI Taxonomy" id="2986998"/>
    <lineage>
        <taxon>Bacteria</taxon>
        <taxon>Pseudomonadati</taxon>
        <taxon>Bacteroidota</taxon>
        <taxon>Bacteroidia</taxon>
        <taxon>Marinilabiliales</taxon>
        <taxon>Prolixibacteraceae</taxon>
        <taxon>Gaoshiqia</taxon>
    </lineage>
</organism>
<name>A0AA41Y8V7_9BACT</name>
<keyword evidence="1" id="KW-0812">Transmembrane</keyword>
<feature type="transmembrane region" description="Helical" evidence="1">
    <location>
        <begin position="6"/>
        <end position="28"/>
    </location>
</feature>
<protein>
    <recommendedName>
        <fullName evidence="4">Lipoprotein</fullName>
    </recommendedName>
</protein>
<keyword evidence="1" id="KW-0472">Membrane</keyword>
<sequence length="203" mass="24043">MKLGHIIFILTVFLLLSGCMVFSFYPLYRQEDLFANDLLVGEWLEEDSASWQFDFYYRGEEHLPENRDSTSFLLHIKDPDRKEARQASFRVHIIRLAGHYFLDFFLEEYFCDDVDLFDLHLMPVHSFARLDLQDSSAVIRWFDPAWLEDLFKKKREQISFQDNGDSFLLTAKTEELQKFVAKHANNPKAFSGGVVMELRRITR</sequence>
<evidence type="ECO:0000313" key="3">
    <source>
        <dbReference type="Proteomes" id="UP001163821"/>
    </source>
</evidence>